<comment type="caution">
    <text evidence="2">The sequence shown here is derived from an EMBL/GenBank/DDBJ whole genome shotgun (WGS) entry which is preliminary data.</text>
</comment>
<reference evidence="2 3" key="1">
    <citation type="submission" date="2018-08" db="EMBL/GenBank/DDBJ databases">
        <title>Genomic Encyclopedia of Type Strains, Phase IV (KMG-IV): sequencing the most valuable type-strain genomes for metagenomic binning, comparative biology and taxonomic classification.</title>
        <authorList>
            <person name="Goeker M."/>
        </authorList>
    </citation>
    <scope>NUCLEOTIDE SEQUENCE [LARGE SCALE GENOMIC DNA]</scope>
    <source>
        <strain evidence="2 3">DSM 25527</strain>
    </source>
</reference>
<gene>
    <name evidence="2" type="ORF">DFR49_4007</name>
</gene>
<dbReference type="RefSeq" id="WP_119037433.1">
    <property type="nucleotide sequence ID" value="NZ_QXDC01000005.1"/>
</dbReference>
<keyword evidence="1" id="KW-0472">Membrane</keyword>
<dbReference type="OrthoDB" id="8478645at2"/>
<dbReference type="EMBL" id="QXDC01000005">
    <property type="protein sequence ID" value="RIA36722.1"/>
    <property type="molecule type" value="Genomic_DNA"/>
</dbReference>
<evidence type="ECO:0000256" key="1">
    <source>
        <dbReference type="SAM" id="Phobius"/>
    </source>
</evidence>
<evidence type="ECO:0008006" key="4">
    <source>
        <dbReference type="Google" id="ProtNLM"/>
    </source>
</evidence>
<feature type="transmembrane region" description="Helical" evidence="1">
    <location>
        <begin position="84"/>
        <end position="102"/>
    </location>
</feature>
<dbReference type="Proteomes" id="UP000266568">
    <property type="component" value="Unassembled WGS sequence"/>
</dbReference>
<name>A0A397NGR7_9SPHN</name>
<keyword evidence="3" id="KW-1185">Reference proteome</keyword>
<evidence type="ECO:0000313" key="3">
    <source>
        <dbReference type="Proteomes" id="UP000266568"/>
    </source>
</evidence>
<proteinExistence type="predicted"/>
<organism evidence="2 3">
    <name type="scientific">Hephaestia caeni</name>
    <dbReference type="NCBI Taxonomy" id="645617"/>
    <lineage>
        <taxon>Bacteria</taxon>
        <taxon>Pseudomonadati</taxon>
        <taxon>Pseudomonadota</taxon>
        <taxon>Alphaproteobacteria</taxon>
        <taxon>Sphingomonadales</taxon>
        <taxon>Sphingomonadaceae</taxon>
        <taxon>Hephaestia</taxon>
    </lineage>
</organism>
<evidence type="ECO:0000313" key="2">
    <source>
        <dbReference type="EMBL" id="RIA36722.1"/>
    </source>
</evidence>
<protein>
    <recommendedName>
        <fullName evidence="4">DUF4129 domain-containing protein</fullName>
    </recommendedName>
</protein>
<accession>A0A397NGR7</accession>
<dbReference type="AlphaFoldDB" id="A0A397NGR7"/>
<keyword evidence="1" id="KW-0812">Transmembrane</keyword>
<keyword evidence="1" id="KW-1133">Transmembrane helix</keyword>
<sequence length="239" mass="26221">MNGVIAAFFGLQQATAGDPRFVAAHRALRGDSSVQFDLQSVTPPPEAPAWLSTLGHWFETVLRPIGRLIAWISSLMPAAPYARILLWTLIAAALAAFVWMAVQRLRTGAWRLPLWRRAPPAAPAEDADDWAPDAAPARRWLDEADAFAARGDYAQAIHHLLLRSVEDIERRRPRLVRPASTSRDLSAADAIPASARDLFGRIAALVERSLFGGRAVDAVDWSAAREAYATFALPKAWRG</sequence>